<keyword evidence="5 6" id="KW-0472">Membrane</keyword>
<feature type="transmembrane region" description="Helical" evidence="6">
    <location>
        <begin position="35"/>
        <end position="56"/>
    </location>
</feature>
<dbReference type="AlphaFoldDB" id="A0A6V8MHJ9"/>
<dbReference type="InterPro" id="IPR053335">
    <property type="entry name" value="Fatty_acid_desaturase_CarF"/>
</dbReference>
<dbReference type="GO" id="GO:0016020">
    <property type="term" value="C:membrane"/>
    <property type="evidence" value="ECO:0007669"/>
    <property type="project" value="UniProtKB-SubCell"/>
</dbReference>
<gene>
    <name evidence="8" type="ORF">GMST_17800</name>
</gene>
<name>A0A6V8MHJ9_9BACT</name>
<feature type="transmembrane region" description="Helical" evidence="6">
    <location>
        <begin position="171"/>
        <end position="191"/>
    </location>
</feature>
<dbReference type="Pfam" id="PF10520">
    <property type="entry name" value="Lipid_desat"/>
    <property type="match status" value="1"/>
</dbReference>
<sequence length="248" mass="28320">MENCRVECLSQELSEKQIQFNNAMQRYRSLARYQVFNFAVSSANVSLQACLLYLVWPVSIGPVGQAVAIVISVLLTDFINGLVHMMMDNNDRYDSIFGPFIANFHLHHKVLQYKKRPLPVVYFNETGSKIWLVGYLLFVLLLFKMGQLQPLAAHIFVYVGILSSLAEVSHYLAHSSAAPLTLFLGSLKLILPKRHHARHHLQDNQNYAFLNGMTDPLLNLLARGWYPGYKKTTDTHYAFYAPDDLESR</sequence>
<dbReference type="Proteomes" id="UP000556026">
    <property type="component" value="Unassembled WGS sequence"/>
</dbReference>
<accession>A0A6V8MHJ9</accession>
<dbReference type="EMBL" id="BLXX01000004">
    <property type="protein sequence ID" value="GFO59455.1"/>
    <property type="molecule type" value="Genomic_DNA"/>
</dbReference>
<protein>
    <recommendedName>
        <fullName evidence="7">Lipid desaturase domain-containing protein</fullName>
    </recommendedName>
</protein>
<evidence type="ECO:0000313" key="8">
    <source>
        <dbReference type="EMBL" id="GFO59455.1"/>
    </source>
</evidence>
<comment type="similarity">
    <text evidence="2">Belongs to the fatty acid desaturase CarF family.</text>
</comment>
<evidence type="ECO:0000256" key="3">
    <source>
        <dbReference type="ARBA" id="ARBA00022692"/>
    </source>
</evidence>
<evidence type="ECO:0000256" key="6">
    <source>
        <dbReference type="SAM" id="Phobius"/>
    </source>
</evidence>
<evidence type="ECO:0000256" key="2">
    <source>
        <dbReference type="ARBA" id="ARBA00007620"/>
    </source>
</evidence>
<reference evidence="9" key="1">
    <citation type="submission" date="2020-06" db="EMBL/GenBank/DDBJ databases">
        <title>Draft genomic sequence of Geomonas sp. Red330.</title>
        <authorList>
            <person name="Itoh H."/>
            <person name="Zhenxing X."/>
            <person name="Ushijima N."/>
            <person name="Masuda Y."/>
            <person name="Shiratori Y."/>
            <person name="Senoo K."/>
        </authorList>
    </citation>
    <scope>NUCLEOTIDE SEQUENCE [LARGE SCALE GENOMIC DNA]</scope>
    <source>
        <strain evidence="9">Red330</strain>
    </source>
</reference>
<dbReference type="InterPro" id="IPR019547">
    <property type="entry name" value="Lipid_desat"/>
</dbReference>
<dbReference type="PANTHER" id="PTHR48230:SF1">
    <property type="entry name" value="LIPID DESATURASE DOMAIN-CONTAINING PROTEIN"/>
    <property type="match status" value="1"/>
</dbReference>
<evidence type="ECO:0000259" key="7">
    <source>
        <dbReference type="Pfam" id="PF10520"/>
    </source>
</evidence>
<evidence type="ECO:0000256" key="4">
    <source>
        <dbReference type="ARBA" id="ARBA00022989"/>
    </source>
</evidence>
<keyword evidence="3 6" id="KW-0812">Transmembrane</keyword>
<evidence type="ECO:0000256" key="1">
    <source>
        <dbReference type="ARBA" id="ARBA00004141"/>
    </source>
</evidence>
<feature type="transmembrane region" description="Helical" evidence="6">
    <location>
        <begin position="62"/>
        <end position="83"/>
    </location>
</feature>
<keyword evidence="9" id="KW-1185">Reference proteome</keyword>
<feature type="domain" description="Lipid desaturase" evidence="7">
    <location>
        <begin position="74"/>
        <end position="219"/>
    </location>
</feature>
<comment type="subcellular location">
    <subcellularLocation>
        <location evidence="1">Membrane</location>
        <topology evidence="1">Multi-pass membrane protein</topology>
    </subcellularLocation>
</comment>
<proteinExistence type="inferred from homology"/>
<organism evidence="8 9">
    <name type="scientific">Geomonas silvestris</name>
    <dbReference type="NCBI Taxonomy" id="2740184"/>
    <lineage>
        <taxon>Bacteria</taxon>
        <taxon>Pseudomonadati</taxon>
        <taxon>Thermodesulfobacteriota</taxon>
        <taxon>Desulfuromonadia</taxon>
        <taxon>Geobacterales</taxon>
        <taxon>Geobacteraceae</taxon>
        <taxon>Geomonas</taxon>
    </lineage>
</organism>
<evidence type="ECO:0000313" key="9">
    <source>
        <dbReference type="Proteomes" id="UP000556026"/>
    </source>
</evidence>
<comment type="caution">
    <text evidence="8">The sequence shown here is derived from an EMBL/GenBank/DDBJ whole genome shotgun (WGS) entry which is preliminary data.</text>
</comment>
<feature type="transmembrane region" description="Helical" evidence="6">
    <location>
        <begin position="132"/>
        <end position="159"/>
    </location>
</feature>
<dbReference type="PANTHER" id="PTHR48230">
    <property type="match status" value="1"/>
</dbReference>
<evidence type="ECO:0000256" key="5">
    <source>
        <dbReference type="ARBA" id="ARBA00023136"/>
    </source>
</evidence>
<keyword evidence="4 6" id="KW-1133">Transmembrane helix</keyword>